<evidence type="ECO:0000313" key="1">
    <source>
        <dbReference type="EMBL" id="KAJ8493151.1"/>
    </source>
</evidence>
<comment type="caution">
    <text evidence="1">The sequence shown here is derived from an EMBL/GenBank/DDBJ whole genome shotgun (WGS) entry which is preliminary data.</text>
</comment>
<dbReference type="EMBL" id="JAQQAF010000004">
    <property type="protein sequence ID" value="KAJ8493151.1"/>
    <property type="molecule type" value="Genomic_DNA"/>
</dbReference>
<proteinExistence type="predicted"/>
<reference evidence="1 2" key="1">
    <citation type="submission" date="2022-12" db="EMBL/GenBank/DDBJ databases">
        <title>Chromosome-scale assembly of the Ensete ventricosum genome.</title>
        <authorList>
            <person name="Dussert Y."/>
            <person name="Stocks J."/>
            <person name="Wendawek A."/>
            <person name="Woldeyes F."/>
            <person name="Nichols R.A."/>
            <person name="Borrell J.S."/>
        </authorList>
    </citation>
    <scope>NUCLEOTIDE SEQUENCE [LARGE SCALE GENOMIC DNA]</scope>
    <source>
        <strain evidence="2">cv. Maze</strain>
        <tissue evidence="1">Seeds</tissue>
    </source>
</reference>
<name>A0AAV8R829_ENSVE</name>
<sequence>MLDPIRSLHFEVSKEAQSSQRWEEAAFAVVQAYFCKAREYWISYPAGEPAAIAAFYMKLFEALMWLQEIEYVLISEAALTIQNAETSPDLRHIFQLRYPMSDLLVNLEHRQFLEAGQFPNSSHTRDESAVFFQMP</sequence>
<keyword evidence="2" id="KW-1185">Reference proteome</keyword>
<evidence type="ECO:0000313" key="2">
    <source>
        <dbReference type="Proteomes" id="UP001222027"/>
    </source>
</evidence>
<organism evidence="1 2">
    <name type="scientific">Ensete ventricosum</name>
    <name type="common">Abyssinian banana</name>
    <name type="synonym">Musa ensete</name>
    <dbReference type="NCBI Taxonomy" id="4639"/>
    <lineage>
        <taxon>Eukaryota</taxon>
        <taxon>Viridiplantae</taxon>
        <taxon>Streptophyta</taxon>
        <taxon>Embryophyta</taxon>
        <taxon>Tracheophyta</taxon>
        <taxon>Spermatophyta</taxon>
        <taxon>Magnoliopsida</taxon>
        <taxon>Liliopsida</taxon>
        <taxon>Zingiberales</taxon>
        <taxon>Musaceae</taxon>
        <taxon>Ensete</taxon>
    </lineage>
</organism>
<accession>A0AAV8R829</accession>
<dbReference type="AlphaFoldDB" id="A0AAV8R829"/>
<dbReference type="Proteomes" id="UP001222027">
    <property type="component" value="Unassembled WGS sequence"/>
</dbReference>
<protein>
    <submittedName>
        <fullName evidence="1">Uncharacterized protein</fullName>
    </submittedName>
</protein>
<gene>
    <name evidence="1" type="ORF">OPV22_014872</name>
</gene>